<feature type="non-terminal residue" evidence="1">
    <location>
        <position position="1"/>
    </location>
</feature>
<dbReference type="EMBL" id="BARU01048766">
    <property type="protein sequence ID" value="GAH99014.1"/>
    <property type="molecule type" value="Genomic_DNA"/>
</dbReference>
<name>X1L9D7_9ZZZZ</name>
<dbReference type="AlphaFoldDB" id="X1L9D7"/>
<organism evidence="1">
    <name type="scientific">marine sediment metagenome</name>
    <dbReference type="NCBI Taxonomy" id="412755"/>
    <lineage>
        <taxon>unclassified sequences</taxon>
        <taxon>metagenomes</taxon>
        <taxon>ecological metagenomes</taxon>
    </lineage>
</organism>
<accession>X1L9D7</accession>
<protein>
    <submittedName>
        <fullName evidence="1">Uncharacterized protein</fullName>
    </submittedName>
</protein>
<reference evidence="1" key="1">
    <citation type="journal article" date="2014" name="Front. Microbiol.">
        <title>High frequency of phylogenetically diverse reductive dehalogenase-homologous genes in deep subseafloor sedimentary metagenomes.</title>
        <authorList>
            <person name="Kawai M."/>
            <person name="Futagami T."/>
            <person name="Toyoda A."/>
            <person name="Takaki Y."/>
            <person name="Nishi S."/>
            <person name="Hori S."/>
            <person name="Arai W."/>
            <person name="Tsubouchi T."/>
            <person name="Morono Y."/>
            <person name="Uchiyama I."/>
            <person name="Ito T."/>
            <person name="Fujiyama A."/>
            <person name="Inagaki F."/>
            <person name="Takami H."/>
        </authorList>
    </citation>
    <scope>NUCLEOTIDE SEQUENCE</scope>
    <source>
        <strain evidence="1">Expedition CK06-06</strain>
    </source>
</reference>
<evidence type="ECO:0000313" key="1">
    <source>
        <dbReference type="EMBL" id="GAH99014.1"/>
    </source>
</evidence>
<feature type="non-terminal residue" evidence="1">
    <location>
        <position position="65"/>
    </location>
</feature>
<comment type="caution">
    <text evidence="1">The sequence shown here is derived from an EMBL/GenBank/DDBJ whole genome shotgun (WGS) entry which is preliminary data.</text>
</comment>
<proteinExistence type="predicted"/>
<gene>
    <name evidence="1" type="ORF">S03H2_72271</name>
</gene>
<sequence length="65" mass="7471">LASRSLPSNQIKEREADYWRRLQERYYKNEEARKSDRLALEAESGGTSAELAKLEEEGMEAALLL</sequence>